<dbReference type="EMBL" id="BTPD01000003">
    <property type="protein sequence ID" value="GMQ28441.1"/>
    <property type="molecule type" value="Genomic_DNA"/>
</dbReference>
<comment type="caution">
    <text evidence="1">The sequence shown here is derived from an EMBL/GenBank/DDBJ whole genome shotgun (WGS) entry which is preliminary data.</text>
</comment>
<evidence type="ECO:0000313" key="2">
    <source>
        <dbReference type="Proteomes" id="UP001338309"/>
    </source>
</evidence>
<accession>A0ABQ6PLD6</accession>
<name>A0ABQ6PLD6_9BACT</name>
<gene>
    <name evidence="1" type="ORF">Aconfl_10840</name>
</gene>
<dbReference type="Proteomes" id="UP001338309">
    <property type="component" value="Unassembled WGS sequence"/>
</dbReference>
<dbReference type="PROSITE" id="PS51257">
    <property type="entry name" value="PROKAR_LIPOPROTEIN"/>
    <property type="match status" value="1"/>
</dbReference>
<organism evidence="1 2">
    <name type="scientific">Algoriphagus confluentis</name>
    <dbReference type="NCBI Taxonomy" id="1697556"/>
    <lineage>
        <taxon>Bacteria</taxon>
        <taxon>Pseudomonadati</taxon>
        <taxon>Bacteroidota</taxon>
        <taxon>Cytophagia</taxon>
        <taxon>Cytophagales</taxon>
        <taxon>Cyclobacteriaceae</taxon>
        <taxon>Algoriphagus</taxon>
    </lineage>
</organism>
<evidence type="ECO:0000313" key="1">
    <source>
        <dbReference type="EMBL" id="GMQ28441.1"/>
    </source>
</evidence>
<reference evidence="1 2" key="1">
    <citation type="submission" date="2023-08" db="EMBL/GenBank/DDBJ databases">
        <title>Draft genome sequence of Algoriphagus confluentis.</title>
        <authorList>
            <person name="Takatani N."/>
            <person name="Hosokawa M."/>
            <person name="Sawabe T."/>
        </authorList>
    </citation>
    <scope>NUCLEOTIDE SEQUENCE [LARGE SCALE GENOMIC DNA]</scope>
    <source>
        <strain evidence="1 2">NBRC 111222</strain>
    </source>
</reference>
<sequence length="226" mass="25763">MKGSFKYFGALLIGIFSMACERGETTAEGSVVGENREEDLSSLLDKIDTVLMAKTAWTSHWAGILGQMSGEDFDLILSDSIDPMEMPEANPIKQGDPLFPYQFIHPDGKGTIDIYQYKVEAQEILDQPFLNPDSEVIWYRADGMKERLLFMGPSGMFEDGYWLNDDEFVVLGYFEEEQGFRPMVWLLDVKDHRLRQFRLNKGTADYLPESYLDQKLKAVDLTSNGI</sequence>
<proteinExistence type="predicted"/>
<evidence type="ECO:0008006" key="3">
    <source>
        <dbReference type="Google" id="ProtNLM"/>
    </source>
</evidence>
<protein>
    <recommendedName>
        <fullName evidence="3">Bifunctional isocitrate dehydrogenase kinase/phosphatase</fullName>
    </recommendedName>
</protein>
<keyword evidence="2" id="KW-1185">Reference proteome</keyword>
<dbReference type="RefSeq" id="WP_338223194.1">
    <property type="nucleotide sequence ID" value="NZ_BTPD01000003.1"/>
</dbReference>